<gene>
    <name evidence="2" type="ORF">V9T40_008627</name>
</gene>
<protein>
    <submittedName>
        <fullName evidence="2">Uncharacterized protein</fullName>
    </submittedName>
</protein>
<name>A0AAN9TQT5_9HEMI</name>
<feature type="compositionally biased region" description="Low complexity" evidence="1">
    <location>
        <begin position="139"/>
        <end position="157"/>
    </location>
</feature>
<feature type="compositionally biased region" description="Low complexity" evidence="1">
    <location>
        <begin position="173"/>
        <end position="183"/>
    </location>
</feature>
<reference evidence="2 3" key="1">
    <citation type="submission" date="2024-03" db="EMBL/GenBank/DDBJ databases">
        <title>Adaptation during the transition from Ophiocordyceps entomopathogen to insect associate is accompanied by gene loss and intensified selection.</title>
        <authorList>
            <person name="Ward C.M."/>
            <person name="Onetto C.A."/>
            <person name="Borneman A.R."/>
        </authorList>
    </citation>
    <scope>NUCLEOTIDE SEQUENCE [LARGE SCALE GENOMIC DNA]</scope>
    <source>
        <strain evidence="2">AWRI1</strain>
        <tissue evidence="2">Single Adult Female</tissue>
    </source>
</reference>
<sequence>MSAIDVKLGEAEFSPKPSRLSKHIFGKSDTYIDYTEKNFDGENCVETESLKTRISTKSPPINSKVKKKRRVPTTSPDKRMNGQPAVANSAGDCRSPTALSSPFTNAACTVVSSAACTPTATSTSSARMEVKTERLSPASGITDNNSSGSGSNTPSSSYPETPPGSNHHNDRVPSPALSPATPLSHSKMMEQPVARNYSDIMRSLAAKYNNSNPNDYFSSPKNGLASTFVDPRFTSFKSASVGSPFAGLVSPLTSGRNSPPAGMNASCQLNLSSANTKDSNDTSADLKHMLTATDSQTSLFPSFSFSSFNPSGVPGAAPVNLPLFSPLVDMNSTQALLNIVRSANSGTTGNSINQLETYIKGAAAAAAAVVASSPSTNSCNATGSQHSATKRLAEMVNNPLDLSSNALLCKKVKRSFSNSGDSFSCENLVPSGQKGAVATLLKDRQPKRADSISPKPCTKSMFPVPMAQQQPLLDRSSTTCLSLCTSSLERGCSSREGAENVSHWSIDDVCNFVSSIDLCAEYTEWISAYEYATQYSCCDFRTCQQNKKNLTFGHQKPHL</sequence>
<evidence type="ECO:0000256" key="1">
    <source>
        <dbReference type="SAM" id="MobiDB-lite"/>
    </source>
</evidence>
<proteinExistence type="predicted"/>
<feature type="compositionally biased region" description="Polar residues" evidence="1">
    <location>
        <begin position="52"/>
        <end position="61"/>
    </location>
</feature>
<evidence type="ECO:0000313" key="2">
    <source>
        <dbReference type="EMBL" id="KAK7601186.1"/>
    </source>
</evidence>
<comment type="caution">
    <text evidence="2">The sequence shown here is derived from an EMBL/GenBank/DDBJ whole genome shotgun (WGS) entry which is preliminary data.</text>
</comment>
<dbReference type="Proteomes" id="UP001367676">
    <property type="component" value="Unassembled WGS sequence"/>
</dbReference>
<keyword evidence="3" id="KW-1185">Reference proteome</keyword>
<dbReference type="AlphaFoldDB" id="A0AAN9TQT5"/>
<dbReference type="EMBL" id="JBBCAQ010000010">
    <property type="protein sequence ID" value="KAK7601186.1"/>
    <property type="molecule type" value="Genomic_DNA"/>
</dbReference>
<evidence type="ECO:0000313" key="3">
    <source>
        <dbReference type="Proteomes" id="UP001367676"/>
    </source>
</evidence>
<accession>A0AAN9TQT5</accession>
<feature type="region of interest" description="Disordered" evidence="1">
    <location>
        <begin position="118"/>
        <end position="183"/>
    </location>
</feature>
<organism evidence="2 3">
    <name type="scientific">Parthenolecanium corni</name>
    <dbReference type="NCBI Taxonomy" id="536013"/>
    <lineage>
        <taxon>Eukaryota</taxon>
        <taxon>Metazoa</taxon>
        <taxon>Ecdysozoa</taxon>
        <taxon>Arthropoda</taxon>
        <taxon>Hexapoda</taxon>
        <taxon>Insecta</taxon>
        <taxon>Pterygota</taxon>
        <taxon>Neoptera</taxon>
        <taxon>Paraneoptera</taxon>
        <taxon>Hemiptera</taxon>
        <taxon>Sternorrhyncha</taxon>
        <taxon>Coccoidea</taxon>
        <taxon>Coccidae</taxon>
        <taxon>Parthenolecanium</taxon>
    </lineage>
</organism>
<feature type="region of interest" description="Disordered" evidence="1">
    <location>
        <begin position="50"/>
        <end position="96"/>
    </location>
</feature>